<keyword evidence="3" id="KW-0472">Membrane</keyword>
<dbReference type="Proteomes" id="UP000250166">
    <property type="component" value="Unassembled WGS sequence"/>
</dbReference>
<reference evidence="4 5" key="1">
    <citation type="submission" date="2018-06" db="EMBL/GenBank/DDBJ databases">
        <authorList>
            <consortium name="Pathogen Informatics"/>
            <person name="Doyle S."/>
        </authorList>
    </citation>
    <scope>NUCLEOTIDE SEQUENCE [LARGE SCALE GENOMIC DNA]</scope>
    <source>
        <strain evidence="4 5">NCTC13102</strain>
    </source>
</reference>
<dbReference type="InterPro" id="IPR004714">
    <property type="entry name" value="Cyt_oxidase_maturation_cbb3"/>
</dbReference>
<dbReference type="InterPro" id="IPR050097">
    <property type="entry name" value="Ferredoxin-NADP_redctase_2"/>
</dbReference>
<dbReference type="RefSeq" id="WP_112059034.1">
    <property type="nucleotide sequence ID" value="NZ_UAWL01000006.1"/>
</dbReference>
<dbReference type="EMBL" id="UAWL01000006">
    <property type="protein sequence ID" value="SQB99646.1"/>
    <property type="molecule type" value="Genomic_DNA"/>
</dbReference>
<dbReference type="NCBIfam" id="TIGR00847">
    <property type="entry name" value="ccoS"/>
    <property type="match status" value="1"/>
</dbReference>
<dbReference type="InterPro" id="IPR036188">
    <property type="entry name" value="FAD/NAD-bd_sf"/>
</dbReference>
<dbReference type="AlphaFoldDB" id="A0A2X3BK02"/>
<organism evidence="4 5">
    <name type="scientific">Helicobacter fennelliae</name>
    <dbReference type="NCBI Taxonomy" id="215"/>
    <lineage>
        <taxon>Bacteria</taxon>
        <taxon>Pseudomonadati</taxon>
        <taxon>Campylobacterota</taxon>
        <taxon>Epsilonproteobacteria</taxon>
        <taxon>Campylobacterales</taxon>
        <taxon>Helicobacteraceae</taxon>
        <taxon>Helicobacter</taxon>
    </lineage>
</organism>
<dbReference type="PANTHER" id="PTHR48105">
    <property type="entry name" value="THIOREDOXIN REDUCTASE 1-RELATED-RELATED"/>
    <property type="match status" value="1"/>
</dbReference>
<evidence type="ECO:0000256" key="2">
    <source>
        <dbReference type="ARBA" id="ARBA00023002"/>
    </source>
</evidence>
<gene>
    <name evidence="4" type="ORF">NCTC13102_01971</name>
</gene>
<dbReference type="GO" id="GO:0004324">
    <property type="term" value="F:ferredoxin-NADP+ reductase activity"/>
    <property type="evidence" value="ECO:0007669"/>
    <property type="project" value="UniProtKB-EC"/>
</dbReference>
<sequence>MNTPILTIMLIVSIIIGLIGLVVFLWGLKSGQFDDAVKMTHGALFDNEEDLNFAYKMSLKGEEMKHIYNVAIIGAGPGGIGACVEAKVGGIDNIILFEKTAQHNATLRKFYKDGKRVDRDYKGTRVELEGTIEFQDSNKELTLELFENLLTEHKIDVAYESDVESIKKEANGEFLIQTGGNRTYYARFVIVTIGKMGQPNKPIYKIPSTLLRKVNYNLSSLQEGEKILVVGGGNSAVEYACELANTHDTTLNYRRESFSRINETNDIELKKQLESGKLKAKLGIDITELSDENGRIKVHFTDGTSEVFDRAIYAIGGSSPVDFLKKCNIQTDENSIPIVNENFETSIQGIFVAGDILFKSGASIATAIAQTHKIIQYIKSIK</sequence>
<dbReference type="Pfam" id="PF13738">
    <property type="entry name" value="Pyr_redox_3"/>
    <property type="match status" value="1"/>
</dbReference>
<accession>A0A2X3BK02</accession>
<keyword evidence="3" id="KW-0812">Transmembrane</keyword>
<dbReference type="EC" id="1.18.1.2" evidence="4"/>
<evidence type="ECO:0000313" key="4">
    <source>
        <dbReference type="EMBL" id="SQB99646.1"/>
    </source>
</evidence>
<keyword evidence="1" id="KW-0285">Flavoprotein</keyword>
<feature type="transmembrane region" description="Helical" evidence="3">
    <location>
        <begin position="6"/>
        <end position="28"/>
    </location>
</feature>
<dbReference type="SUPFAM" id="SSF51905">
    <property type="entry name" value="FAD/NAD(P)-binding domain"/>
    <property type="match status" value="1"/>
</dbReference>
<keyword evidence="2 4" id="KW-0560">Oxidoreductase</keyword>
<dbReference type="PRINTS" id="PR00469">
    <property type="entry name" value="PNDRDTASEII"/>
</dbReference>
<name>A0A2X3BK02_9HELI</name>
<proteinExistence type="predicted"/>
<dbReference type="Pfam" id="PF03597">
    <property type="entry name" value="FixS"/>
    <property type="match status" value="1"/>
</dbReference>
<evidence type="ECO:0000256" key="3">
    <source>
        <dbReference type="SAM" id="Phobius"/>
    </source>
</evidence>
<keyword evidence="3" id="KW-1133">Transmembrane helix</keyword>
<dbReference type="Gene3D" id="3.50.50.60">
    <property type="entry name" value="FAD/NAD(P)-binding domain"/>
    <property type="match status" value="2"/>
</dbReference>
<evidence type="ECO:0000256" key="1">
    <source>
        <dbReference type="ARBA" id="ARBA00022630"/>
    </source>
</evidence>
<protein>
    <submittedName>
        <fullName evidence="4">Thioredoxin reductase TrxB</fullName>
        <ecNumber evidence="4">1.18.1.2</ecNumber>
    </submittedName>
</protein>
<evidence type="ECO:0000313" key="5">
    <source>
        <dbReference type="Proteomes" id="UP000250166"/>
    </source>
</evidence>
<dbReference type="PRINTS" id="PR00368">
    <property type="entry name" value="FADPNR"/>
</dbReference>